<keyword evidence="2" id="KW-1133">Transmembrane helix</keyword>
<dbReference type="PANTHER" id="PTHR21879">
    <property type="entry name" value="FI03362P-RELATED-RELATED"/>
    <property type="match status" value="1"/>
</dbReference>
<dbReference type="PANTHER" id="PTHR21879:SF10">
    <property type="entry name" value="LP14110P"/>
    <property type="match status" value="1"/>
</dbReference>
<dbReference type="GeneID" id="107263192"/>
<name>A0AAJ7FCY2_CEPCN</name>
<evidence type="ECO:0000256" key="1">
    <source>
        <dbReference type="SAM" id="MobiDB-lite"/>
    </source>
</evidence>
<protein>
    <submittedName>
        <fullName evidence="5">Uncharacterized protein LOC107263192</fullName>
    </submittedName>
</protein>
<feature type="chain" id="PRO_5042484616" evidence="3">
    <location>
        <begin position="30"/>
        <end position="350"/>
    </location>
</feature>
<gene>
    <name evidence="5" type="primary">LOC107263192</name>
</gene>
<sequence>MHGAIERRIKMSRALALIMLMSVGRLASGQSRSNGGRVTFVESSSEERSNRQEEAAPPGPEGRRPDAARAGLANGTRQGKDLFDWIGLGTGQNVDPYLSKTNRACLEGDLAECFKSRALQSFSEFFDRPTYSLNENVRVIRMSSDIVQNVIQSPYEYSGAPRAEETEWEQLVKFAARKAERFVKTVAFEVSVPKWVAGENEIYAPRFLDEIVDEIDTIENKKDTLFSRNRLKKLLIPMLVVLKLFKLKLLLFLPLILGLASFKKFLAFLAIVIPGLIGFFKLCKPQIQNYQPPIYSQSGLGFPHYKENGNTFVGDHGGYREEDYHQGYTQGDRVSFGQDLAYSGYREYGS</sequence>
<organism evidence="4 5">
    <name type="scientific">Cephus cinctus</name>
    <name type="common">Wheat stem sawfly</name>
    <dbReference type="NCBI Taxonomy" id="211228"/>
    <lineage>
        <taxon>Eukaryota</taxon>
        <taxon>Metazoa</taxon>
        <taxon>Ecdysozoa</taxon>
        <taxon>Arthropoda</taxon>
        <taxon>Hexapoda</taxon>
        <taxon>Insecta</taxon>
        <taxon>Pterygota</taxon>
        <taxon>Neoptera</taxon>
        <taxon>Endopterygota</taxon>
        <taxon>Hymenoptera</taxon>
        <taxon>Cephoidea</taxon>
        <taxon>Cephidae</taxon>
        <taxon>Cephus</taxon>
    </lineage>
</organism>
<keyword evidence="3" id="KW-0732">Signal</keyword>
<dbReference type="RefSeq" id="XP_015585610.1">
    <property type="nucleotide sequence ID" value="XM_015730124.2"/>
</dbReference>
<feature type="transmembrane region" description="Helical" evidence="2">
    <location>
        <begin position="265"/>
        <end position="282"/>
    </location>
</feature>
<proteinExistence type="predicted"/>
<evidence type="ECO:0000256" key="2">
    <source>
        <dbReference type="SAM" id="Phobius"/>
    </source>
</evidence>
<dbReference type="Pfam" id="PF07898">
    <property type="entry name" value="DUF1676"/>
    <property type="match status" value="1"/>
</dbReference>
<dbReference type="Proteomes" id="UP000694920">
    <property type="component" value="Unplaced"/>
</dbReference>
<evidence type="ECO:0000313" key="5">
    <source>
        <dbReference type="RefSeq" id="XP_015585610.1"/>
    </source>
</evidence>
<evidence type="ECO:0000313" key="4">
    <source>
        <dbReference type="Proteomes" id="UP000694920"/>
    </source>
</evidence>
<feature type="compositionally biased region" description="Basic and acidic residues" evidence="1">
    <location>
        <begin position="45"/>
        <end position="54"/>
    </location>
</feature>
<dbReference type="AlphaFoldDB" id="A0AAJ7FCY2"/>
<feature type="signal peptide" evidence="3">
    <location>
        <begin position="1"/>
        <end position="29"/>
    </location>
</feature>
<dbReference type="GO" id="GO:0016020">
    <property type="term" value="C:membrane"/>
    <property type="evidence" value="ECO:0007669"/>
    <property type="project" value="TreeGrafter"/>
</dbReference>
<keyword evidence="2" id="KW-0812">Transmembrane</keyword>
<evidence type="ECO:0000256" key="3">
    <source>
        <dbReference type="SAM" id="SignalP"/>
    </source>
</evidence>
<feature type="transmembrane region" description="Helical" evidence="2">
    <location>
        <begin position="234"/>
        <end position="253"/>
    </location>
</feature>
<accession>A0AAJ7FCY2</accession>
<dbReference type="CTD" id="40756"/>
<keyword evidence="4" id="KW-1185">Reference proteome</keyword>
<dbReference type="KEGG" id="ccin:107263192"/>
<feature type="region of interest" description="Disordered" evidence="1">
    <location>
        <begin position="28"/>
        <end position="69"/>
    </location>
</feature>
<dbReference type="InterPro" id="IPR012464">
    <property type="entry name" value="DUF1676"/>
</dbReference>
<keyword evidence="2" id="KW-0472">Membrane</keyword>
<reference evidence="5" key="1">
    <citation type="submission" date="2025-08" db="UniProtKB">
        <authorList>
            <consortium name="RefSeq"/>
        </authorList>
    </citation>
    <scope>IDENTIFICATION</scope>
</reference>